<proteinExistence type="predicted"/>
<dbReference type="Proteomes" id="UP000251617">
    <property type="component" value="Chromosome"/>
</dbReference>
<dbReference type="EMBL" id="CP030750">
    <property type="protein sequence ID" value="AXA25904.1"/>
    <property type="molecule type" value="Genomic_DNA"/>
</dbReference>
<dbReference type="RefSeq" id="WP_112898779.1">
    <property type="nucleotide sequence ID" value="NZ_CP030750.1"/>
</dbReference>
<evidence type="ECO:0000256" key="1">
    <source>
        <dbReference type="SAM" id="MobiDB-lite"/>
    </source>
</evidence>
<evidence type="ECO:0000313" key="4">
    <source>
        <dbReference type="Proteomes" id="UP000251617"/>
    </source>
</evidence>
<sequence>MKRFYSASTGCCYIESVHKAFPDDAIEIDHERYDQVIANPPLGKVRSHDEHGLPVLIDPPAPSLSAVAVTERKWRDEQLAAHQWLRDRHRDEQDLGRTPTLTPAQFAELLAYMQSLRDWPQSNHFPSSEERPIPPPWVLELTP</sequence>
<feature type="domain" description="Phage tail assembly chaperone-like" evidence="2">
    <location>
        <begin position="69"/>
        <end position="135"/>
    </location>
</feature>
<reference evidence="3 4" key="1">
    <citation type="submission" date="2018-06" db="EMBL/GenBank/DDBJ databases">
        <title>The genome of Pseudomonas putida NX-1, a lignin degrader.</title>
        <authorList>
            <person name="Xu Z."/>
        </authorList>
    </citation>
    <scope>NUCLEOTIDE SEQUENCE [LARGE SCALE GENOMIC DNA]</scope>
    <source>
        <strain evidence="3 4">NX-1</strain>
    </source>
</reference>
<dbReference type="InterPro" id="IPR031893">
    <property type="entry name" value="Phage_tail_APC"/>
</dbReference>
<protein>
    <submittedName>
        <fullName evidence="3">Phage tail protein</fullName>
    </submittedName>
</protein>
<name>A0AAD0L8T2_PSEPU</name>
<evidence type="ECO:0000259" key="2">
    <source>
        <dbReference type="Pfam" id="PF16778"/>
    </source>
</evidence>
<evidence type="ECO:0000313" key="3">
    <source>
        <dbReference type="EMBL" id="AXA25904.1"/>
    </source>
</evidence>
<gene>
    <name evidence="3" type="ORF">C1S65_17960</name>
</gene>
<dbReference type="Pfam" id="PF16778">
    <property type="entry name" value="Phage_tail_APC"/>
    <property type="match status" value="1"/>
</dbReference>
<accession>A0AAD0L8T2</accession>
<feature type="region of interest" description="Disordered" evidence="1">
    <location>
        <begin position="121"/>
        <end position="143"/>
    </location>
</feature>
<dbReference type="AlphaFoldDB" id="A0AAD0L8T2"/>
<organism evidence="3 4">
    <name type="scientific">Pseudomonas putida</name>
    <name type="common">Arthrobacter siderocapsulatus</name>
    <dbReference type="NCBI Taxonomy" id="303"/>
    <lineage>
        <taxon>Bacteria</taxon>
        <taxon>Pseudomonadati</taxon>
        <taxon>Pseudomonadota</taxon>
        <taxon>Gammaproteobacteria</taxon>
        <taxon>Pseudomonadales</taxon>
        <taxon>Pseudomonadaceae</taxon>
        <taxon>Pseudomonas</taxon>
    </lineage>
</organism>